<proteinExistence type="predicted"/>
<accession>A0A7S4VUL4</accession>
<protein>
    <recommendedName>
        <fullName evidence="2">SGNH hydrolase-type esterase domain-containing protein</fullName>
    </recommendedName>
</protein>
<dbReference type="InterPro" id="IPR036514">
    <property type="entry name" value="SGNH_hydro_sf"/>
</dbReference>
<dbReference type="EMBL" id="HBNS01050052">
    <property type="protein sequence ID" value="CAE4651145.1"/>
    <property type="molecule type" value="Transcribed_RNA"/>
</dbReference>
<sequence>MRSNYFQRFATCAFLLLFLLGCGIRSNVFNTVFLRANDNLYFEGRWILNQDQDSAISDWPCSAFRFRVRVGDPSKTTVRLVWYGLRTRILVTVRIDGVSEEKIYSGPSTSLRWWKTSTSISFPSEGDFDVSVHKLTTAAPFGMGIGGDVLKPSKLEIYGVRISGDAIQIPVVNPPPLRFDIIGASDTAGYCVDGTPETSSSSYILEGWKYENCYRTSGSVLAQRFNAQVSYQAASGMGLTQNAMASQEWQLGSLTMPEYINRTLMTDKTPLWPYPEHPAPDLVIVSLGGNDYNHQGDNVPSDAEFNAAYEELLLQLFMYYGVVNEDKTIRQGKIPKIVSICGQGSPNEGTDQNRCRPCPHVEEAVQKFQENNAVDLAIAVDYIFIPCDGSVVTGTNDIGCDGHKNALGQLQVANYLEPRLKDIMNLTNTDSNVLRAPYFDSMEETVHVRAAVRG</sequence>
<name>A0A7S4VUL4_9STRA</name>
<dbReference type="SUPFAM" id="SSF52266">
    <property type="entry name" value="SGNH hydrolase"/>
    <property type="match status" value="1"/>
</dbReference>
<reference evidence="1" key="1">
    <citation type="submission" date="2021-01" db="EMBL/GenBank/DDBJ databases">
        <authorList>
            <person name="Corre E."/>
            <person name="Pelletier E."/>
            <person name="Niang G."/>
            <person name="Scheremetjew M."/>
            <person name="Finn R."/>
            <person name="Kale V."/>
            <person name="Holt S."/>
            <person name="Cochrane G."/>
            <person name="Meng A."/>
            <person name="Brown T."/>
            <person name="Cohen L."/>
        </authorList>
    </citation>
    <scope>NUCLEOTIDE SEQUENCE</scope>
    <source>
        <strain evidence="1">GSO104</strain>
    </source>
</reference>
<dbReference type="PROSITE" id="PS51257">
    <property type="entry name" value="PROKAR_LIPOPROTEIN"/>
    <property type="match status" value="1"/>
</dbReference>
<dbReference type="AlphaFoldDB" id="A0A7S4VUL4"/>
<gene>
    <name evidence="1" type="ORF">DBRI00130_LOCUS37831</name>
</gene>
<dbReference type="Gene3D" id="3.40.50.1110">
    <property type="entry name" value="SGNH hydrolase"/>
    <property type="match status" value="1"/>
</dbReference>
<dbReference type="PANTHER" id="PTHR37834:SF2">
    <property type="entry name" value="ESTERASE, SGNH HYDROLASE-TYPE"/>
    <property type="match status" value="1"/>
</dbReference>
<organism evidence="1">
    <name type="scientific">Ditylum brightwellii</name>
    <dbReference type="NCBI Taxonomy" id="49249"/>
    <lineage>
        <taxon>Eukaryota</taxon>
        <taxon>Sar</taxon>
        <taxon>Stramenopiles</taxon>
        <taxon>Ochrophyta</taxon>
        <taxon>Bacillariophyta</taxon>
        <taxon>Mediophyceae</taxon>
        <taxon>Lithodesmiophycidae</taxon>
        <taxon>Lithodesmiales</taxon>
        <taxon>Lithodesmiaceae</taxon>
        <taxon>Ditylum</taxon>
    </lineage>
</organism>
<dbReference type="PANTHER" id="PTHR37834">
    <property type="entry name" value="GDSL-LIKE LIPASE/ACYLHYDROLASE DOMAIN PROTEIN (AFU_ORTHOLOGUE AFUA_2G00620)"/>
    <property type="match status" value="1"/>
</dbReference>
<evidence type="ECO:0008006" key="2">
    <source>
        <dbReference type="Google" id="ProtNLM"/>
    </source>
</evidence>
<evidence type="ECO:0000313" key="1">
    <source>
        <dbReference type="EMBL" id="CAE4651145.1"/>
    </source>
</evidence>
<dbReference type="InterPro" id="IPR052762">
    <property type="entry name" value="PCW_deacetylase/CE"/>
</dbReference>